<reference evidence="4 5" key="1">
    <citation type="submission" date="2020-09" db="EMBL/GenBank/DDBJ databases">
        <title>Sphingomonas sp., a new species isolated from pork steak.</title>
        <authorList>
            <person name="Heidler von Heilborn D."/>
        </authorList>
    </citation>
    <scope>NUCLEOTIDE SEQUENCE [LARGE SCALE GENOMIC DNA]</scope>
    <source>
        <strain evidence="5">S8-3T</strain>
    </source>
</reference>
<keyword evidence="5" id="KW-1185">Reference proteome</keyword>
<protein>
    <submittedName>
        <fullName evidence="4">Alpha/beta hydrolase</fullName>
    </submittedName>
</protein>
<proteinExistence type="predicted"/>
<dbReference type="Proteomes" id="UP000516148">
    <property type="component" value="Chromosome"/>
</dbReference>
<dbReference type="Pfam" id="PF20434">
    <property type="entry name" value="BD-FAE"/>
    <property type="match status" value="1"/>
</dbReference>
<dbReference type="PANTHER" id="PTHR48081">
    <property type="entry name" value="AB HYDROLASE SUPERFAMILY PROTEIN C4A8.06C"/>
    <property type="match status" value="1"/>
</dbReference>
<accession>A0A7H0LGT8</accession>
<gene>
    <name evidence="4" type="ORF">H3Z74_19610</name>
</gene>
<dbReference type="KEGG" id="spap:H3Z74_19610"/>
<feature type="domain" description="BD-FAE-like" evidence="3">
    <location>
        <begin position="158"/>
        <end position="205"/>
    </location>
</feature>
<feature type="chain" id="PRO_5028920492" evidence="2">
    <location>
        <begin position="22"/>
        <end position="303"/>
    </location>
</feature>
<dbReference type="AlphaFoldDB" id="A0A7H0LGT8"/>
<name>A0A7H0LGT8_9SPHN</name>
<dbReference type="InterPro" id="IPR049492">
    <property type="entry name" value="BD-FAE-like_dom"/>
</dbReference>
<keyword evidence="2" id="KW-0732">Signal</keyword>
<dbReference type="RefSeq" id="WP_187761217.1">
    <property type="nucleotide sequence ID" value="NZ_CP061038.1"/>
</dbReference>
<sequence length="303" mass="31988">MRRSILGGAIALGLAATWSLAACASAGTPTTIDKKVIPLWPKGAPGRLPDMPAEVTELRASNPGTIMRNVTVPGLLVYPADPKIANGTAMIVAPGGGFHLLSIENEGIAVAKWLNSLGVTAIVLKYRLIATGDDVQRALIGRLLNRSAMMRAIDPLQPLVTADGEQAVRYVRAHAKELKIKPSRVGLMGFSAGGAVSVWTTLANHADSRPDFLVTIYPGLIAGHAAVPANAPPLFDLVADDDPIVRPEADELQQAWKAAGADTTYVTVPNGGHGFGMAKTGKASDVWPEKLQQWLDAKGYLRK</sequence>
<dbReference type="Gene3D" id="3.40.50.1820">
    <property type="entry name" value="alpha/beta hydrolase"/>
    <property type="match status" value="1"/>
</dbReference>
<evidence type="ECO:0000313" key="5">
    <source>
        <dbReference type="Proteomes" id="UP000516148"/>
    </source>
</evidence>
<keyword evidence="1 4" id="KW-0378">Hydrolase</keyword>
<dbReference type="PROSITE" id="PS51257">
    <property type="entry name" value="PROKAR_LIPOPROTEIN"/>
    <property type="match status" value="1"/>
</dbReference>
<evidence type="ECO:0000259" key="3">
    <source>
        <dbReference type="Pfam" id="PF20434"/>
    </source>
</evidence>
<organism evidence="4 5">
    <name type="scientific">Sphingomonas alpina</name>
    <dbReference type="NCBI Taxonomy" id="653931"/>
    <lineage>
        <taxon>Bacteria</taxon>
        <taxon>Pseudomonadati</taxon>
        <taxon>Pseudomonadota</taxon>
        <taxon>Alphaproteobacteria</taxon>
        <taxon>Sphingomonadales</taxon>
        <taxon>Sphingomonadaceae</taxon>
        <taxon>Sphingomonas</taxon>
    </lineage>
</organism>
<dbReference type="PANTHER" id="PTHR48081:SF6">
    <property type="entry name" value="PEPTIDASE S9 PROLYL OLIGOPEPTIDASE CATALYTIC DOMAIN-CONTAINING PROTEIN"/>
    <property type="match status" value="1"/>
</dbReference>
<evidence type="ECO:0000313" key="4">
    <source>
        <dbReference type="EMBL" id="QNQ08891.1"/>
    </source>
</evidence>
<dbReference type="EMBL" id="CP061038">
    <property type="protein sequence ID" value="QNQ08891.1"/>
    <property type="molecule type" value="Genomic_DNA"/>
</dbReference>
<dbReference type="SUPFAM" id="SSF53474">
    <property type="entry name" value="alpha/beta-Hydrolases"/>
    <property type="match status" value="1"/>
</dbReference>
<dbReference type="InterPro" id="IPR029058">
    <property type="entry name" value="AB_hydrolase_fold"/>
</dbReference>
<feature type="signal peptide" evidence="2">
    <location>
        <begin position="1"/>
        <end position="21"/>
    </location>
</feature>
<evidence type="ECO:0000256" key="2">
    <source>
        <dbReference type="SAM" id="SignalP"/>
    </source>
</evidence>
<evidence type="ECO:0000256" key="1">
    <source>
        <dbReference type="ARBA" id="ARBA00022801"/>
    </source>
</evidence>
<dbReference type="InterPro" id="IPR050300">
    <property type="entry name" value="GDXG_lipolytic_enzyme"/>
</dbReference>
<dbReference type="GO" id="GO:0016787">
    <property type="term" value="F:hydrolase activity"/>
    <property type="evidence" value="ECO:0007669"/>
    <property type="project" value="UniProtKB-KW"/>
</dbReference>